<evidence type="ECO:0000256" key="4">
    <source>
        <dbReference type="ARBA" id="ARBA00023136"/>
    </source>
</evidence>
<dbReference type="InterPro" id="IPR006685">
    <property type="entry name" value="MscS_channel_2nd"/>
</dbReference>
<protein>
    <submittedName>
        <fullName evidence="7">Mechanosensitive ion channel</fullName>
    </submittedName>
</protein>
<evidence type="ECO:0000256" key="2">
    <source>
        <dbReference type="ARBA" id="ARBA00022692"/>
    </source>
</evidence>
<keyword evidence="2 5" id="KW-0812">Transmembrane</keyword>
<comment type="subcellular location">
    <subcellularLocation>
        <location evidence="1">Membrane</location>
    </subcellularLocation>
</comment>
<gene>
    <name evidence="7" type="ORF">SAMN02745887_02420</name>
</gene>
<dbReference type="EMBL" id="FPKR01000009">
    <property type="protein sequence ID" value="SFZ77433.1"/>
    <property type="molecule type" value="Genomic_DNA"/>
</dbReference>
<dbReference type="PANTHER" id="PTHR30566:SF27">
    <property type="entry name" value="MECHANOSENSITIVE ION CHANNEL PROTEIN"/>
    <property type="match status" value="1"/>
</dbReference>
<dbReference type="RefSeq" id="WP_072428929.1">
    <property type="nucleotide sequence ID" value="NZ_FPKR01000009.1"/>
</dbReference>
<evidence type="ECO:0000256" key="5">
    <source>
        <dbReference type="SAM" id="Phobius"/>
    </source>
</evidence>
<feature type="transmembrane region" description="Helical" evidence="5">
    <location>
        <begin position="20"/>
        <end position="37"/>
    </location>
</feature>
<proteinExistence type="predicted"/>
<dbReference type="AlphaFoldDB" id="A0A1K2HLJ3"/>
<evidence type="ECO:0000259" key="6">
    <source>
        <dbReference type="Pfam" id="PF00924"/>
    </source>
</evidence>
<name>A0A1K2HLJ3_9NEIS</name>
<evidence type="ECO:0000313" key="8">
    <source>
        <dbReference type="Proteomes" id="UP000186513"/>
    </source>
</evidence>
<keyword evidence="4 5" id="KW-0472">Membrane</keyword>
<keyword evidence="3 5" id="KW-1133">Transmembrane helix</keyword>
<dbReference type="STRING" id="1121279.SAMN02745887_02420"/>
<organism evidence="7 8">
    <name type="scientific">Chitinimonas taiwanensis DSM 18899</name>
    <dbReference type="NCBI Taxonomy" id="1121279"/>
    <lineage>
        <taxon>Bacteria</taxon>
        <taxon>Pseudomonadati</taxon>
        <taxon>Pseudomonadota</taxon>
        <taxon>Betaproteobacteria</taxon>
        <taxon>Neisseriales</taxon>
        <taxon>Chitinibacteraceae</taxon>
        <taxon>Chitinimonas</taxon>
    </lineage>
</organism>
<dbReference type="Gene3D" id="2.30.30.60">
    <property type="match status" value="1"/>
</dbReference>
<evidence type="ECO:0000313" key="7">
    <source>
        <dbReference type="EMBL" id="SFZ77433.1"/>
    </source>
</evidence>
<dbReference type="Pfam" id="PF00924">
    <property type="entry name" value="MS_channel_2nd"/>
    <property type="match status" value="1"/>
</dbReference>
<dbReference type="GO" id="GO:0016020">
    <property type="term" value="C:membrane"/>
    <property type="evidence" value="ECO:0007669"/>
    <property type="project" value="UniProtKB-SubCell"/>
</dbReference>
<feature type="transmembrane region" description="Helical" evidence="5">
    <location>
        <begin position="58"/>
        <end position="76"/>
    </location>
</feature>
<sequence>MLNGFSLSEYLSDRTLMADGLASLGLLAVLILVRYSLGKLISHNPNFSLEQRRRWQVSLRNGLIVVFILGLTVVWASELHALLVSLAAFAVALVVAGKELILCVSGAMLRSGGRLYEVGDRVEIGQHRGSVVDMNMFSTTLIEDDPESHQRTGRAIAIPNSLLWNHAVVRDSLLGDFVMHQFTVPIAPGQDWQQAEQKLLKLARDACANCRPAMLASVQQMAEKHALETPQPEPLVTLQFKEADKLALIVHVPTESKQRHAVEQRILRAYLNPASV</sequence>
<evidence type="ECO:0000256" key="1">
    <source>
        <dbReference type="ARBA" id="ARBA00004370"/>
    </source>
</evidence>
<reference evidence="7 8" key="1">
    <citation type="submission" date="2016-11" db="EMBL/GenBank/DDBJ databases">
        <authorList>
            <person name="Jaros S."/>
            <person name="Januszkiewicz K."/>
            <person name="Wedrychowicz H."/>
        </authorList>
    </citation>
    <scope>NUCLEOTIDE SEQUENCE [LARGE SCALE GENOMIC DNA]</scope>
    <source>
        <strain evidence="7 8">DSM 18899</strain>
    </source>
</reference>
<accession>A0A1K2HLJ3</accession>
<keyword evidence="8" id="KW-1185">Reference proteome</keyword>
<evidence type="ECO:0000256" key="3">
    <source>
        <dbReference type="ARBA" id="ARBA00022989"/>
    </source>
</evidence>
<dbReference type="PANTHER" id="PTHR30566">
    <property type="entry name" value="YNAI-RELATED MECHANOSENSITIVE ION CHANNEL"/>
    <property type="match status" value="1"/>
</dbReference>
<feature type="transmembrane region" description="Helical" evidence="5">
    <location>
        <begin position="82"/>
        <end position="104"/>
    </location>
</feature>
<dbReference type="OrthoDB" id="9775421at2"/>
<dbReference type="InterPro" id="IPR010920">
    <property type="entry name" value="LSM_dom_sf"/>
</dbReference>
<dbReference type="SUPFAM" id="SSF50182">
    <property type="entry name" value="Sm-like ribonucleoproteins"/>
    <property type="match status" value="1"/>
</dbReference>
<feature type="domain" description="Mechanosensitive ion channel MscS" evidence="6">
    <location>
        <begin position="115"/>
        <end position="168"/>
    </location>
</feature>
<dbReference type="GO" id="GO:0008381">
    <property type="term" value="F:mechanosensitive monoatomic ion channel activity"/>
    <property type="evidence" value="ECO:0007669"/>
    <property type="project" value="UniProtKB-ARBA"/>
</dbReference>
<dbReference type="InterPro" id="IPR023408">
    <property type="entry name" value="MscS_beta-dom_sf"/>
</dbReference>
<dbReference type="Proteomes" id="UP000186513">
    <property type="component" value="Unassembled WGS sequence"/>
</dbReference>